<comment type="caution">
    <text evidence="1">The sequence shown here is derived from an EMBL/GenBank/DDBJ whole genome shotgun (WGS) entry which is preliminary data.</text>
</comment>
<accession>A0ABQ3SIA0</accession>
<evidence type="ECO:0000313" key="2">
    <source>
        <dbReference type="Proteomes" id="UP000613974"/>
    </source>
</evidence>
<protein>
    <submittedName>
        <fullName evidence="1">Uncharacterized protein</fullName>
    </submittedName>
</protein>
<name>A0ABQ3SIA0_9ACTN</name>
<reference evidence="2" key="1">
    <citation type="submission" date="2023-07" db="EMBL/GenBank/DDBJ databases">
        <title>Whole genome shotgun sequence of Streptomyces nojiriensis NBRC 13794.</title>
        <authorList>
            <person name="Komaki H."/>
            <person name="Tamura T."/>
        </authorList>
    </citation>
    <scope>NUCLEOTIDE SEQUENCE [LARGE SCALE GENOMIC DNA]</scope>
    <source>
        <strain evidence="2">NBRC 13794</strain>
    </source>
</reference>
<proteinExistence type="predicted"/>
<evidence type="ECO:0000313" key="1">
    <source>
        <dbReference type="EMBL" id="GHI67874.1"/>
    </source>
</evidence>
<gene>
    <name evidence="1" type="ORF">Snoj_17920</name>
</gene>
<dbReference type="RefSeq" id="WP_189747567.1">
    <property type="nucleotide sequence ID" value="NZ_BMRL01000028.1"/>
</dbReference>
<organism evidence="1 2">
    <name type="scientific">Streptomyces nojiriensis</name>
    <dbReference type="NCBI Taxonomy" id="66374"/>
    <lineage>
        <taxon>Bacteria</taxon>
        <taxon>Bacillati</taxon>
        <taxon>Actinomycetota</taxon>
        <taxon>Actinomycetes</taxon>
        <taxon>Kitasatosporales</taxon>
        <taxon>Streptomycetaceae</taxon>
        <taxon>Streptomyces</taxon>
    </lineage>
</organism>
<sequence length="75" mass="7737">MSVLFFDVGATLANVTFEDDGSSSYRPRARLIEAADSFAPVCNGITVPGAEPLVAVRRARPPPPGTASSASSGRT</sequence>
<dbReference type="EMBL" id="BNEC01000003">
    <property type="protein sequence ID" value="GHI67874.1"/>
    <property type="molecule type" value="Genomic_DNA"/>
</dbReference>
<keyword evidence="2" id="KW-1185">Reference proteome</keyword>
<dbReference type="GeneID" id="95594190"/>
<dbReference type="Proteomes" id="UP000613974">
    <property type="component" value="Unassembled WGS sequence"/>
</dbReference>